<dbReference type="GO" id="GO:0016787">
    <property type="term" value="F:hydrolase activity"/>
    <property type="evidence" value="ECO:0007669"/>
    <property type="project" value="UniProtKB-KW"/>
</dbReference>
<comment type="catalytic activity">
    <reaction evidence="4">
        <text>Random hydrolysis of (1-&gt;4)-beta-D-mannosidic linkages in mannans, galactomannans and glucomannans.</text>
        <dbReference type="EC" id="3.2.1.78"/>
    </reaction>
</comment>
<dbReference type="PROSITE" id="PS51257">
    <property type="entry name" value="PROKAR_LIPOPROTEIN"/>
    <property type="match status" value="1"/>
</dbReference>
<name>A0ABW3WM98_9FLAO</name>
<feature type="active site" description="Proton donor" evidence="5">
    <location>
        <position position="200"/>
    </location>
</feature>
<dbReference type="SUPFAM" id="SSF51445">
    <property type="entry name" value="(Trans)glycosidases"/>
    <property type="match status" value="1"/>
</dbReference>
<dbReference type="EMBL" id="JBHTMV010000003">
    <property type="protein sequence ID" value="MFD1293344.1"/>
    <property type="molecule type" value="Genomic_DNA"/>
</dbReference>
<dbReference type="InterPro" id="IPR017853">
    <property type="entry name" value="GH"/>
</dbReference>
<organism evidence="7 8">
    <name type="scientific">Lutibacter holmesii</name>
    <dbReference type="NCBI Taxonomy" id="1137985"/>
    <lineage>
        <taxon>Bacteria</taxon>
        <taxon>Pseudomonadati</taxon>
        <taxon>Bacteroidota</taxon>
        <taxon>Flavobacteriia</taxon>
        <taxon>Flavobacteriales</taxon>
        <taxon>Flavobacteriaceae</taxon>
        <taxon>Lutibacter</taxon>
    </lineage>
</organism>
<feature type="chain" id="PRO_5045017055" description="Mannan endo-1,4-beta-mannosidase" evidence="4">
    <location>
        <begin position="22"/>
        <end position="374"/>
    </location>
</feature>
<dbReference type="Pfam" id="PF02156">
    <property type="entry name" value="Glyco_hydro_26"/>
    <property type="match status" value="1"/>
</dbReference>
<keyword evidence="4" id="KW-0119">Carbohydrate metabolism</keyword>
<sequence>MSRTLVNTLQLFLFISLFSLISCNHTPQKQIVETTFTDSNASENVKKLHQRLINISKKGIAIGHQDDTSYGLGWNHKNHLDTIKSDVQIVTGDFPAVFGFDLGWIEIDKPYNLDTVPFNSMKNLIIDAHKKGGIITISWHVNNPVTEGSSWDKTSAVTSIIKGGAQREKYELWVSKLANFMNDLKYNGADIPVIFRPFHEMNGSWFWWGGENCNPKDYITLWQETVELLRDTHQVHNLLYAYSPNKLNPEDDYLRYYPGDNFVDILGIDIYDFNNSEDYKKAVIHDIAVLKKIAKQKNKPYAFTETGLESLQTKNWFTQVLYPTIEGSGISWVLTWRNYDTKHHYMPYKGQLNEKDFIQFEKLPETLFLKDITN</sequence>
<keyword evidence="3 4" id="KW-0326">Glycosidase</keyword>
<evidence type="ECO:0000256" key="4">
    <source>
        <dbReference type="PIRNR" id="PIRNR018168"/>
    </source>
</evidence>
<dbReference type="InterPro" id="IPR000805">
    <property type="entry name" value="Glyco_hydro_26"/>
</dbReference>
<dbReference type="PRINTS" id="PR00739">
    <property type="entry name" value="GLHYDRLASE26"/>
</dbReference>
<dbReference type="PROSITE" id="PS51764">
    <property type="entry name" value="GH26"/>
    <property type="match status" value="1"/>
</dbReference>
<dbReference type="PANTHER" id="PTHR40079">
    <property type="entry name" value="MANNAN ENDO-1,4-BETA-MANNOSIDASE E-RELATED"/>
    <property type="match status" value="1"/>
</dbReference>
<evidence type="ECO:0000313" key="8">
    <source>
        <dbReference type="Proteomes" id="UP001597241"/>
    </source>
</evidence>
<gene>
    <name evidence="7" type="ORF">ACFQ5N_05800</name>
</gene>
<evidence type="ECO:0000259" key="6">
    <source>
        <dbReference type="PROSITE" id="PS51764"/>
    </source>
</evidence>
<keyword evidence="4" id="KW-0732">Signal</keyword>
<dbReference type="Proteomes" id="UP001597241">
    <property type="component" value="Unassembled WGS sequence"/>
</dbReference>
<keyword evidence="2 4" id="KW-0378">Hydrolase</keyword>
<dbReference type="EC" id="3.2.1.78" evidence="4"/>
<dbReference type="PIRSF" id="PIRSF018168">
    <property type="entry name" value="Mannan-1_4-beta-mannosidase"/>
    <property type="match status" value="1"/>
</dbReference>
<evidence type="ECO:0000256" key="2">
    <source>
        <dbReference type="ARBA" id="ARBA00022801"/>
    </source>
</evidence>
<dbReference type="Gene3D" id="3.20.20.80">
    <property type="entry name" value="Glycosidases"/>
    <property type="match status" value="1"/>
</dbReference>
<keyword evidence="8" id="KW-1185">Reference proteome</keyword>
<feature type="active site" description="Nucleophile" evidence="5">
    <location>
        <position position="305"/>
    </location>
</feature>
<protein>
    <recommendedName>
        <fullName evidence="4">Mannan endo-1,4-beta-mannosidase</fullName>
        <ecNumber evidence="4">3.2.1.78</ecNumber>
    </recommendedName>
</protein>
<comment type="subcellular location">
    <subcellularLocation>
        <location evidence="4">Secreted</location>
    </subcellularLocation>
</comment>
<dbReference type="PANTHER" id="PTHR40079:SF4">
    <property type="entry name" value="GH26 DOMAIN-CONTAINING PROTEIN-RELATED"/>
    <property type="match status" value="1"/>
</dbReference>
<evidence type="ECO:0000256" key="3">
    <source>
        <dbReference type="ARBA" id="ARBA00023295"/>
    </source>
</evidence>
<comment type="similarity">
    <text evidence="1 4 5">Belongs to the glycosyl hydrolase 26 family.</text>
</comment>
<proteinExistence type="inferred from homology"/>
<comment type="caution">
    <text evidence="7">The sequence shown here is derived from an EMBL/GenBank/DDBJ whole genome shotgun (WGS) entry which is preliminary data.</text>
</comment>
<feature type="signal peptide" evidence="4">
    <location>
        <begin position="1"/>
        <end position="21"/>
    </location>
</feature>
<evidence type="ECO:0000313" key="7">
    <source>
        <dbReference type="EMBL" id="MFD1293344.1"/>
    </source>
</evidence>
<feature type="domain" description="GH26" evidence="6">
    <location>
        <begin position="43"/>
        <end position="370"/>
    </location>
</feature>
<keyword evidence="4" id="KW-0964">Secreted</keyword>
<reference evidence="8" key="1">
    <citation type="journal article" date="2019" name="Int. J. Syst. Evol. Microbiol.">
        <title>The Global Catalogue of Microorganisms (GCM) 10K type strain sequencing project: providing services to taxonomists for standard genome sequencing and annotation.</title>
        <authorList>
            <consortium name="The Broad Institute Genomics Platform"/>
            <consortium name="The Broad Institute Genome Sequencing Center for Infectious Disease"/>
            <person name="Wu L."/>
            <person name="Ma J."/>
        </authorList>
    </citation>
    <scope>NUCLEOTIDE SEQUENCE [LARGE SCALE GENOMIC DNA]</scope>
    <source>
        <strain evidence="8">CCUG 62221</strain>
    </source>
</reference>
<dbReference type="InterPro" id="IPR022790">
    <property type="entry name" value="GH26_dom"/>
</dbReference>
<accession>A0ABW3WM98</accession>
<evidence type="ECO:0000256" key="1">
    <source>
        <dbReference type="ARBA" id="ARBA00007754"/>
    </source>
</evidence>
<dbReference type="RefSeq" id="WP_386808544.1">
    <property type="nucleotide sequence ID" value="NZ_JBHTMV010000003.1"/>
</dbReference>
<dbReference type="InterPro" id="IPR016714">
    <property type="entry name" value="MANB/E"/>
</dbReference>
<evidence type="ECO:0000256" key="5">
    <source>
        <dbReference type="PROSITE-ProRule" id="PRU01100"/>
    </source>
</evidence>